<reference evidence="1 2" key="1">
    <citation type="journal article" date="2014" name="Curr. Biol.">
        <title>The genome of the clonal raider ant Cerapachys biroi.</title>
        <authorList>
            <person name="Oxley P.R."/>
            <person name="Ji L."/>
            <person name="Fetter-Pruneda I."/>
            <person name="McKenzie S.K."/>
            <person name="Li C."/>
            <person name="Hu H."/>
            <person name="Zhang G."/>
            <person name="Kronauer D.J."/>
        </authorList>
    </citation>
    <scope>NUCLEOTIDE SEQUENCE [LARGE SCALE GENOMIC DNA]</scope>
</reference>
<gene>
    <name evidence="1" type="ORF">X777_00735</name>
</gene>
<organism evidence="1 2">
    <name type="scientific">Ooceraea biroi</name>
    <name type="common">Clonal raider ant</name>
    <name type="synonym">Cerapachys biroi</name>
    <dbReference type="NCBI Taxonomy" id="2015173"/>
    <lineage>
        <taxon>Eukaryota</taxon>
        <taxon>Metazoa</taxon>
        <taxon>Ecdysozoa</taxon>
        <taxon>Arthropoda</taxon>
        <taxon>Hexapoda</taxon>
        <taxon>Insecta</taxon>
        <taxon>Pterygota</taxon>
        <taxon>Neoptera</taxon>
        <taxon>Endopterygota</taxon>
        <taxon>Hymenoptera</taxon>
        <taxon>Apocrita</taxon>
        <taxon>Aculeata</taxon>
        <taxon>Formicoidea</taxon>
        <taxon>Formicidae</taxon>
        <taxon>Dorylinae</taxon>
        <taxon>Ooceraea</taxon>
    </lineage>
</organism>
<name>A0A026WNQ9_OOCBI</name>
<dbReference type="AlphaFoldDB" id="A0A026WNQ9"/>
<evidence type="ECO:0000313" key="1">
    <source>
        <dbReference type="EMBL" id="EZA57635.1"/>
    </source>
</evidence>
<accession>A0A026WNQ9</accession>
<keyword evidence="2" id="KW-1185">Reference proteome</keyword>
<dbReference type="EMBL" id="KK107139">
    <property type="protein sequence ID" value="EZA57635.1"/>
    <property type="molecule type" value="Genomic_DNA"/>
</dbReference>
<proteinExistence type="predicted"/>
<evidence type="ECO:0000313" key="2">
    <source>
        <dbReference type="Proteomes" id="UP000053097"/>
    </source>
</evidence>
<sequence length="67" mass="8002">MKVQYNSIQCKCPDVLYPQLGRFREFNSAELGVWNWFFSSGQLSEISRVYPEGAKEELQEKRDKRKR</sequence>
<protein>
    <submittedName>
        <fullName evidence="1">Uncharacterized protein</fullName>
    </submittedName>
</protein>
<dbReference type="Proteomes" id="UP000053097">
    <property type="component" value="Unassembled WGS sequence"/>
</dbReference>